<proteinExistence type="predicted"/>
<evidence type="ECO:0000313" key="6">
    <source>
        <dbReference type="Proteomes" id="UP000092401"/>
    </source>
</evidence>
<keyword evidence="1" id="KW-0812">Transmembrane</keyword>
<keyword evidence="1" id="KW-1133">Transmembrane helix</keyword>
<protein>
    <submittedName>
        <fullName evidence="2">Uncharacterized protein</fullName>
    </submittedName>
</protein>
<accession>A0A150J2Q5</accession>
<dbReference type="Proteomes" id="UP000092403">
    <property type="component" value="Unassembled WGS sequence"/>
</dbReference>
<evidence type="ECO:0000256" key="1">
    <source>
        <dbReference type="SAM" id="Phobius"/>
    </source>
</evidence>
<dbReference type="EMBL" id="LNGF01000001">
    <property type="protein sequence ID" value="KYC48780.1"/>
    <property type="molecule type" value="Genomic_DNA"/>
</dbReference>
<gene>
    <name evidence="2" type="ORF">APG10_00250</name>
    <name evidence="3" type="ORF">APG11_00091</name>
    <name evidence="4" type="ORF">APG12_00090</name>
</gene>
<evidence type="ECO:0000313" key="3">
    <source>
        <dbReference type="EMBL" id="KYC48780.1"/>
    </source>
</evidence>
<feature type="transmembrane region" description="Helical" evidence="1">
    <location>
        <begin position="33"/>
        <end position="54"/>
    </location>
</feature>
<accession>A0A150IMI0</accession>
<sequence length="97" mass="11309">MIKRIIGLSIMGVGIIIGGYFSIYYSLIDNPTMLLILSVIITIIFILGLFILILDRREKRLKKEKKIILQMIKNARAAQERQTYSGAFDDLKRRRMY</sequence>
<dbReference type="EMBL" id="LNJC01000001">
    <property type="protein sequence ID" value="KYC51428.1"/>
    <property type="molecule type" value="Genomic_DNA"/>
</dbReference>
<evidence type="ECO:0000313" key="2">
    <source>
        <dbReference type="EMBL" id="KYC46147.1"/>
    </source>
</evidence>
<accession>A0A150IV02</accession>
<dbReference type="Proteomes" id="UP000091929">
    <property type="component" value="Unassembled WGS sequence"/>
</dbReference>
<evidence type="ECO:0000313" key="4">
    <source>
        <dbReference type="EMBL" id="KYC51428.1"/>
    </source>
</evidence>
<dbReference type="AlphaFoldDB" id="A0A150IMI0"/>
<evidence type="ECO:0000313" key="5">
    <source>
        <dbReference type="Proteomes" id="UP000091929"/>
    </source>
</evidence>
<organism evidence="2 6">
    <name type="scientific">Candidatus Methanofastidiosum methylothiophilum</name>
    <dbReference type="NCBI Taxonomy" id="1705564"/>
    <lineage>
        <taxon>Archaea</taxon>
        <taxon>Methanobacteriati</taxon>
        <taxon>Methanobacteriota</taxon>
        <taxon>Stenosarchaea group</taxon>
        <taxon>Candidatus Methanofastidiosia</taxon>
        <taxon>Candidatus Methanofastidiosales</taxon>
        <taxon>Candidatus Methanofastidiosaceae</taxon>
        <taxon>Candidatus Methanofastidiosum</taxon>
    </lineage>
</organism>
<dbReference type="Proteomes" id="UP000092401">
    <property type="component" value="Unassembled WGS sequence"/>
</dbReference>
<keyword evidence="1" id="KW-0472">Membrane</keyword>
<name>A0A150IMI0_9EURY</name>
<comment type="caution">
    <text evidence="2">The sequence shown here is derived from an EMBL/GenBank/DDBJ whole genome shotgun (WGS) entry which is preliminary data.</text>
</comment>
<reference evidence="5 6" key="1">
    <citation type="journal article" date="2016" name="ISME J.">
        <title>Chasing the elusive Euryarchaeota class WSA2: genomes reveal a uniquely fastidious methyl-reducing methanogen.</title>
        <authorList>
            <person name="Nobu M.K."/>
            <person name="Narihiro T."/>
            <person name="Kuroda K."/>
            <person name="Mei R."/>
            <person name="Liu W.T."/>
        </authorList>
    </citation>
    <scope>NUCLEOTIDE SEQUENCE [LARGE SCALE GENOMIC DNA]</scope>
    <source>
        <strain evidence="2">B03fssc0709_Meth_Bin005</strain>
        <strain evidence="3">B15fssc0709_Meth_Bin003</strain>
        <strain evidence="4">BMIXfssc0709_Meth_Bin006</strain>
    </source>
</reference>
<dbReference type="EMBL" id="LNGE01000004">
    <property type="protein sequence ID" value="KYC46147.1"/>
    <property type="molecule type" value="Genomic_DNA"/>
</dbReference>
<feature type="transmembrane region" description="Helical" evidence="1">
    <location>
        <begin position="5"/>
        <end position="27"/>
    </location>
</feature>